<sequence length="72" mass="7988">MLDVAASTKEAMEKFINFVASVTEGPIFNRLSSAEVRTAGIKYAKEVGLEKRVVNDACLIGKTLLYLFHRLL</sequence>
<dbReference type="InterPro" id="IPR023467">
    <property type="entry name" value="MeTrfase_MtrH/MtxH"/>
</dbReference>
<keyword evidence="1" id="KW-0489">Methyltransferase</keyword>
<evidence type="ECO:0000256" key="1">
    <source>
        <dbReference type="ARBA" id="ARBA00022603"/>
    </source>
</evidence>
<gene>
    <name evidence="3" type="ORF">ENV17_07550</name>
</gene>
<dbReference type="GO" id="GO:0008168">
    <property type="term" value="F:methyltransferase activity"/>
    <property type="evidence" value="ECO:0007669"/>
    <property type="project" value="UniProtKB-KW"/>
</dbReference>
<evidence type="ECO:0000313" key="3">
    <source>
        <dbReference type="EMBL" id="HGI44222.1"/>
    </source>
</evidence>
<reference evidence="3" key="1">
    <citation type="journal article" date="2020" name="mSystems">
        <title>Genome- and Community-Level Interaction Insights into Carbon Utilization and Element Cycling Functions of Hydrothermarchaeota in Hydrothermal Sediment.</title>
        <authorList>
            <person name="Zhou Z."/>
            <person name="Liu Y."/>
            <person name="Xu W."/>
            <person name="Pan J."/>
            <person name="Luo Z.H."/>
            <person name="Li M."/>
        </authorList>
    </citation>
    <scope>NUCLEOTIDE SEQUENCE [LARGE SCALE GENOMIC DNA]</scope>
    <source>
        <strain evidence="3">SpSt-735</strain>
    </source>
</reference>
<organism evidence="3">
    <name type="scientific">Thermofilum pendens</name>
    <dbReference type="NCBI Taxonomy" id="2269"/>
    <lineage>
        <taxon>Archaea</taxon>
        <taxon>Thermoproteota</taxon>
        <taxon>Thermoprotei</taxon>
        <taxon>Thermofilales</taxon>
        <taxon>Thermofilaceae</taxon>
        <taxon>Thermofilum</taxon>
    </lineage>
</organism>
<evidence type="ECO:0000256" key="2">
    <source>
        <dbReference type="ARBA" id="ARBA00022679"/>
    </source>
</evidence>
<dbReference type="GO" id="GO:0006730">
    <property type="term" value="P:one-carbon metabolic process"/>
    <property type="evidence" value="ECO:0007669"/>
    <property type="project" value="InterPro"/>
</dbReference>
<accession>A0A7C4BAR2</accession>
<protein>
    <submittedName>
        <fullName evidence="3">Uncharacterized protein</fullName>
    </submittedName>
</protein>
<proteinExistence type="predicted"/>
<dbReference type="GO" id="GO:0032259">
    <property type="term" value="P:methylation"/>
    <property type="evidence" value="ECO:0007669"/>
    <property type="project" value="UniProtKB-KW"/>
</dbReference>
<dbReference type="Pfam" id="PF02007">
    <property type="entry name" value="MtrH"/>
    <property type="match status" value="1"/>
</dbReference>
<dbReference type="EMBL" id="DTFI01000216">
    <property type="protein sequence ID" value="HGI44222.1"/>
    <property type="molecule type" value="Genomic_DNA"/>
</dbReference>
<comment type="caution">
    <text evidence="3">The sequence shown here is derived from an EMBL/GenBank/DDBJ whole genome shotgun (WGS) entry which is preliminary data.</text>
</comment>
<name>A0A7C4BAR2_THEPE</name>
<dbReference type="AlphaFoldDB" id="A0A7C4BAR2"/>
<keyword evidence="2" id="KW-0808">Transferase</keyword>